<reference evidence="1" key="1">
    <citation type="submission" date="2023-08" db="EMBL/GenBank/DDBJ databases">
        <authorList>
            <person name="Chen Y."/>
            <person name="Shah S."/>
            <person name="Dougan E. K."/>
            <person name="Thang M."/>
            <person name="Chan C."/>
        </authorList>
    </citation>
    <scope>NUCLEOTIDE SEQUENCE</scope>
</reference>
<protein>
    <submittedName>
        <fullName evidence="1">Uncharacterized protein</fullName>
    </submittedName>
</protein>
<dbReference type="AlphaFoldDB" id="A0AA36I2T4"/>
<name>A0AA36I2T4_9DINO</name>
<gene>
    <name evidence="1" type="ORF">EVOR1521_LOCUS8083</name>
</gene>
<feature type="non-terminal residue" evidence="1">
    <location>
        <position position="785"/>
    </location>
</feature>
<evidence type="ECO:0000313" key="2">
    <source>
        <dbReference type="Proteomes" id="UP001178507"/>
    </source>
</evidence>
<organism evidence="1 2">
    <name type="scientific">Effrenium voratum</name>
    <dbReference type="NCBI Taxonomy" id="2562239"/>
    <lineage>
        <taxon>Eukaryota</taxon>
        <taxon>Sar</taxon>
        <taxon>Alveolata</taxon>
        <taxon>Dinophyceae</taxon>
        <taxon>Suessiales</taxon>
        <taxon>Symbiodiniaceae</taxon>
        <taxon>Effrenium</taxon>
    </lineage>
</organism>
<dbReference type="Proteomes" id="UP001178507">
    <property type="component" value="Unassembled WGS sequence"/>
</dbReference>
<proteinExistence type="predicted"/>
<keyword evidence="2" id="KW-1185">Reference proteome</keyword>
<sequence length="785" mass="84845">MTDASFNAFFSDSFGVTWSNSGLFHHTCGAWHNKAGVNCGYGWDSACKLQVLHGSGIAYQVQSAELEFATDDPSQARAFRGRMDVPATYSGTATANSWSTFNSRTSFGLATWDYPDASKARVCVAFTDSSSGGALYTRLTTYSGSEIFQDNMGGSWSNSGLIHWECGSWRPRSNFICGYGWGTSCKLQFKHTQSVNVVIWYVNIEFQNQDPLVQTAYIGRLQLDVSSWLPANPGSWQRISQHTGLAVKSADYPTATEVRTCVSFVDESAGGSLKVRIRRTDSGGGTVFMEDSLRGTWSGLGLVHMECGTWRPLNSISCGSSWSNTCQVDALTTEGVNFGVWFASLEFRASLPRDVCRFAPVYAKEADDVVEIFKIGSWPDWQYFLADAPVYCPEGKVLTDLNATTEHLHYSCGSVAGLGSCIEGFSPQADVKAWSNYQALGSLQVACPTDALLNGFHFEFSEGGNWMRFRYTCCKAAGAPMVLSSTTPTAAPAVEGMYCADGKDASGRPSYKRVAGGGNRLSFYPITGRWCIGGACAPVNGAVSPVGLQGQGFDVVAMSDFDGQFEGKGIPKMGGSQAGALKSRLRAIKTPKRPKAPRVPTLEGFTVEEPTYAAECMDYSQLWNSIQESYKDASGVVQAHMNQLNAEPVYDLPETNPCAVAGAVSGKRGKIGGGDGRATPEKMDYTELDGCAARVITRELEEARLERDSAIFSTVTDVAYESIDLICDIPPNVETAPMGVGAEFQPEEFCGDASDLTKAMLLMGNFQSGIGYASALYNIEYEDNQ</sequence>
<evidence type="ECO:0000313" key="1">
    <source>
        <dbReference type="EMBL" id="CAJ1380019.1"/>
    </source>
</evidence>
<accession>A0AA36I2T4</accession>
<comment type="caution">
    <text evidence="1">The sequence shown here is derived from an EMBL/GenBank/DDBJ whole genome shotgun (WGS) entry which is preliminary data.</text>
</comment>
<dbReference type="EMBL" id="CAUJNA010000675">
    <property type="protein sequence ID" value="CAJ1380019.1"/>
    <property type="molecule type" value="Genomic_DNA"/>
</dbReference>